<evidence type="ECO:0000256" key="3">
    <source>
        <dbReference type="ARBA" id="ARBA00011073"/>
    </source>
</evidence>
<keyword evidence="4" id="KW-0964">Secreted</keyword>
<feature type="chain" id="PRO_5046714522" evidence="12">
    <location>
        <begin position="27"/>
        <end position="1061"/>
    </location>
</feature>
<name>A0ABW2EM60_9BACI</name>
<feature type="signal peptide" evidence="12">
    <location>
        <begin position="1"/>
        <end position="26"/>
    </location>
</feature>
<evidence type="ECO:0000256" key="7">
    <source>
        <dbReference type="ARBA" id="ARBA00022801"/>
    </source>
</evidence>
<dbReference type="Pfam" id="PF00082">
    <property type="entry name" value="Peptidase_S8"/>
    <property type="match status" value="1"/>
</dbReference>
<evidence type="ECO:0000256" key="6">
    <source>
        <dbReference type="ARBA" id="ARBA00022729"/>
    </source>
</evidence>
<dbReference type="InterPro" id="IPR022398">
    <property type="entry name" value="Peptidase_S8_His-AS"/>
</dbReference>
<dbReference type="InterPro" id="IPR050131">
    <property type="entry name" value="Peptidase_S8_subtilisin-like"/>
</dbReference>
<proteinExistence type="inferred from homology"/>
<dbReference type="InterPro" id="IPR023827">
    <property type="entry name" value="Peptidase_S8_Asp-AS"/>
</dbReference>
<evidence type="ECO:0000313" key="15">
    <source>
        <dbReference type="Proteomes" id="UP001596410"/>
    </source>
</evidence>
<dbReference type="PRINTS" id="PR00723">
    <property type="entry name" value="SUBTILISIN"/>
</dbReference>
<evidence type="ECO:0000259" key="13">
    <source>
        <dbReference type="PROSITE" id="PS51272"/>
    </source>
</evidence>
<keyword evidence="15" id="KW-1185">Reference proteome</keyword>
<evidence type="ECO:0000313" key="14">
    <source>
        <dbReference type="EMBL" id="MFC7062317.1"/>
    </source>
</evidence>
<dbReference type="InterPro" id="IPR036852">
    <property type="entry name" value="Peptidase_S8/S53_dom_sf"/>
</dbReference>
<feature type="active site" description="Charge relay system" evidence="10">
    <location>
        <position position="401"/>
    </location>
</feature>
<sequence>MYRKATVLSIILVMVASTIPLQGIFASESENKVSWNQVIDNIDPSNQNQINKSFYLDNKYQELYQQYNKNQRSVLDQKREFDRKTYIKQEGYKAQNKSSINLEKVHNRQILIKVKSGADFLSSDYGVEKLEVSERLTNQNYALVRVPNDVDFDQKLREFRQLSSLETADPDYFSETSYIPSDDLYDEQWQFNNLNMEKAWDVTRGSPDTVVAVLDSGVNSNHSDLAGRVLPGYDFVNNDNDASDDNGHGTHIAGLIAANSDDSGISGIDHYTKVLPVKVMGQDGRGSMENIIDGILYAIDQGVDVINMSYGTYQKSQAIEDALWQAYDQGITLVAAAGNEGTDKWSYPASYTPVISVAATGPSDYITDFSNYGSWIDITAPGTNLISTDYQGGYRSGDGTSYSAPLISGIASLIKSKHPEWQPSQVEWMLQQSAKTWNGSEWHSYGGYGTVDGYEALNTSLPNLSGDVSGVRGNAELIEPGSNKSESIDMPMDDDWFQFEINETSDVSINLTHVPNHQDLVAVLHKYDGDIPLKYEVIDSGLQGENEQLTFEASPGEYYIQVFDYYNHWSKTKYNLNWSVEESSVDEDSNIVEEVEPNDSMGLADYLPFGSLGGGYFQDYEDLDYFEVDLPYDGDIEITTARNSFASYNEPIAILQESNGDYLDEPTLDVYDDGTLKYIFETYENVTAGKHYVILLNAESYSDNQNPYIFDIKYTGDISGEVGVPEITPSSGSYHQQVDLEMSQEDADSINYTLDGSTPSVDVGQSYEESITLTEDTTVQAVAIQEGVASAVVTNEYKIDWEELKQPEANYSSGHYEDPIEVQLSTNHDDAKIMYTTDGTDPGLNHGSLYDGPIGIEEDTTLKAMVFKDRVTSEIATFDYQVGSETTSSFPDVNGHWAEEEISYLVQEKLVKGYPSGLFGVNDDINRASAAVMIVRELELPPENGNFTDVSTNHWASEEIGAAAKAGIITGYQGEYKPFDPLSREEMAAILTRAYNLGGTGSINFSDVRADSWSNGYIEALVANGITNGFPDGTFKPNDNITRASFAVMVARVLNDSFKTN</sequence>
<organism evidence="14 15">
    <name type="scientific">Halobacillus seohaensis</name>
    <dbReference type="NCBI Taxonomy" id="447421"/>
    <lineage>
        <taxon>Bacteria</taxon>
        <taxon>Bacillati</taxon>
        <taxon>Bacillota</taxon>
        <taxon>Bacilli</taxon>
        <taxon>Bacillales</taxon>
        <taxon>Bacillaceae</taxon>
        <taxon>Halobacillus</taxon>
    </lineage>
</organism>
<keyword evidence="7 10" id="KW-0378">Hydrolase</keyword>
<protein>
    <submittedName>
        <fullName evidence="14">S8 family serine peptidase</fullName>
    </submittedName>
</protein>
<keyword evidence="6 12" id="KW-0732">Signal</keyword>
<reference evidence="15" key="1">
    <citation type="journal article" date="2019" name="Int. J. Syst. Evol. Microbiol.">
        <title>The Global Catalogue of Microorganisms (GCM) 10K type strain sequencing project: providing services to taxonomists for standard genome sequencing and annotation.</title>
        <authorList>
            <consortium name="The Broad Institute Genomics Platform"/>
            <consortium name="The Broad Institute Genome Sequencing Center for Infectious Disease"/>
            <person name="Wu L."/>
            <person name="Ma J."/>
        </authorList>
    </citation>
    <scope>NUCLEOTIDE SEQUENCE [LARGE SCALE GENOMIC DNA]</scope>
    <source>
        <strain evidence="15">CGMCC 4.1621</strain>
    </source>
</reference>
<keyword evidence="5 10" id="KW-0645">Protease</keyword>
<dbReference type="EMBL" id="JBHSZV010000026">
    <property type="protein sequence ID" value="MFC7062317.1"/>
    <property type="molecule type" value="Genomic_DNA"/>
</dbReference>
<dbReference type="Gene3D" id="3.40.50.200">
    <property type="entry name" value="Peptidase S8/S53 domain"/>
    <property type="match status" value="1"/>
</dbReference>
<dbReference type="InterPro" id="IPR000209">
    <property type="entry name" value="Peptidase_S8/S53_dom"/>
</dbReference>
<evidence type="ECO:0000256" key="9">
    <source>
        <dbReference type="ARBA" id="ARBA00022837"/>
    </source>
</evidence>
<comment type="subcellular location">
    <subcellularLocation>
        <location evidence="2">Secreted</location>
    </subcellularLocation>
</comment>
<evidence type="ECO:0000256" key="1">
    <source>
        <dbReference type="ARBA" id="ARBA00001913"/>
    </source>
</evidence>
<dbReference type="PANTHER" id="PTHR43806">
    <property type="entry name" value="PEPTIDASE S8"/>
    <property type="match status" value="1"/>
</dbReference>
<dbReference type="RefSeq" id="WP_204711852.1">
    <property type="nucleotide sequence ID" value="NZ_JBHSZV010000026.1"/>
</dbReference>
<dbReference type="PANTHER" id="PTHR43806:SF11">
    <property type="entry name" value="CEREVISIN-RELATED"/>
    <property type="match status" value="1"/>
</dbReference>
<evidence type="ECO:0000256" key="5">
    <source>
        <dbReference type="ARBA" id="ARBA00022670"/>
    </source>
</evidence>
<evidence type="ECO:0000256" key="4">
    <source>
        <dbReference type="ARBA" id="ARBA00022525"/>
    </source>
</evidence>
<dbReference type="InterPro" id="IPR034084">
    <property type="entry name" value="Thermitase-like_dom"/>
</dbReference>
<dbReference type="InterPro" id="IPR059177">
    <property type="entry name" value="GH29D-like_dom"/>
</dbReference>
<dbReference type="Pfam" id="PF04151">
    <property type="entry name" value="PPC"/>
    <property type="match status" value="1"/>
</dbReference>
<feature type="domain" description="SLH" evidence="13">
    <location>
        <begin position="885"/>
        <end position="942"/>
    </location>
</feature>
<dbReference type="Pfam" id="PF13290">
    <property type="entry name" value="CHB_HEX_C_1"/>
    <property type="match status" value="2"/>
</dbReference>
<dbReference type="InterPro" id="IPR001119">
    <property type="entry name" value="SLH_dom"/>
</dbReference>
<dbReference type="Gene3D" id="2.60.120.380">
    <property type="match status" value="2"/>
</dbReference>
<feature type="active site" description="Charge relay system" evidence="10">
    <location>
        <position position="215"/>
    </location>
</feature>
<dbReference type="InterPro" id="IPR015500">
    <property type="entry name" value="Peptidase_S8_subtilisin-rel"/>
</dbReference>
<dbReference type="InterPro" id="IPR023828">
    <property type="entry name" value="Peptidase_S8_Ser-AS"/>
</dbReference>
<dbReference type="Pfam" id="PF00395">
    <property type="entry name" value="SLH"/>
    <property type="match status" value="3"/>
</dbReference>
<feature type="domain" description="SLH" evidence="13">
    <location>
        <begin position="1001"/>
        <end position="1061"/>
    </location>
</feature>
<feature type="domain" description="SLH" evidence="13">
    <location>
        <begin position="943"/>
        <end position="1000"/>
    </location>
</feature>
<evidence type="ECO:0000256" key="11">
    <source>
        <dbReference type="RuleBase" id="RU003355"/>
    </source>
</evidence>
<dbReference type="PROSITE" id="PS51272">
    <property type="entry name" value="SLH"/>
    <property type="match status" value="3"/>
</dbReference>
<dbReference type="Proteomes" id="UP001596410">
    <property type="component" value="Unassembled WGS sequence"/>
</dbReference>
<dbReference type="PROSITE" id="PS00138">
    <property type="entry name" value="SUBTILASE_SER"/>
    <property type="match status" value="1"/>
</dbReference>
<gene>
    <name evidence="14" type="ORF">ACFQIC_10650</name>
</gene>
<evidence type="ECO:0000256" key="12">
    <source>
        <dbReference type="SAM" id="SignalP"/>
    </source>
</evidence>
<dbReference type="CDD" id="cd07484">
    <property type="entry name" value="Peptidases_S8_Thermitase_like"/>
    <property type="match status" value="1"/>
</dbReference>
<evidence type="ECO:0000256" key="10">
    <source>
        <dbReference type="PROSITE-ProRule" id="PRU01240"/>
    </source>
</evidence>
<keyword evidence="9" id="KW-0106">Calcium</keyword>
<dbReference type="PROSITE" id="PS00137">
    <property type="entry name" value="SUBTILASE_HIS"/>
    <property type="match status" value="1"/>
</dbReference>
<comment type="cofactor">
    <cofactor evidence="1">
        <name>Ca(2+)</name>
        <dbReference type="ChEBI" id="CHEBI:29108"/>
    </cofactor>
</comment>
<dbReference type="InterPro" id="IPR007280">
    <property type="entry name" value="Peptidase_C_arc/bac"/>
</dbReference>
<dbReference type="SUPFAM" id="SSF52743">
    <property type="entry name" value="Subtilisin-like"/>
    <property type="match status" value="1"/>
</dbReference>
<comment type="similarity">
    <text evidence="3 10 11">Belongs to the peptidase S8 family.</text>
</comment>
<accession>A0ABW2EM60</accession>
<evidence type="ECO:0000256" key="8">
    <source>
        <dbReference type="ARBA" id="ARBA00022825"/>
    </source>
</evidence>
<dbReference type="SUPFAM" id="SSF89260">
    <property type="entry name" value="Collagen-binding domain"/>
    <property type="match status" value="1"/>
</dbReference>
<feature type="active site" description="Charge relay system" evidence="10">
    <location>
        <position position="248"/>
    </location>
</feature>
<dbReference type="PROSITE" id="PS00136">
    <property type="entry name" value="SUBTILASE_ASP"/>
    <property type="match status" value="1"/>
</dbReference>
<keyword evidence="8 10" id="KW-0720">Serine protease</keyword>
<dbReference type="PROSITE" id="PS51892">
    <property type="entry name" value="SUBTILASE"/>
    <property type="match status" value="1"/>
</dbReference>
<evidence type="ECO:0000256" key="2">
    <source>
        <dbReference type="ARBA" id="ARBA00004613"/>
    </source>
</evidence>
<comment type="caution">
    <text evidence="14">The sequence shown here is derived from an EMBL/GenBank/DDBJ whole genome shotgun (WGS) entry which is preliminary data.</text>
</comment>